<reference evidence="1 2" key="1">
    <citation type="journal article" date="2015" name="Genome Announc.">
        <title>Expanding the biotechnology potential of lactobacilli through comparative genomics of 213 strains and associated genera.</title>
        <authorList>
            <person name="Sun Z."/>
            <person name="Harris H.M."/>
            <person name="McCann A."/>
            <person name="Guo C."/>
            <person name="Argimon S."/>
            <person name="Zhang W."/>
            <person name="Yang X."/>
            <person name="Jeffery I.B."/>
            <person name="Cooney J.C."/>
            <person name="Kagawa T.F."/>
            <person name="Liu W."/>
            <person name="Song Y."/>
            <person name="Salvetti E."/>
            <person name="Wrobel A."/>
            <person name="Rasinkangas P."/>
            <person name="Parkhill J."/>
            <person name="Rea M.C."/>
            <person name="O'Sullivan O."/>
            <person name="Ritari J."/>
            <person name="Douillard F.P."/>
            <person name="Paul Ross R."/>
            <person name="Yang R."/>
            <person name="Briner A.E."/>
            <person name="Felis G.E."/>
            <person name="de Vos W.M."/>
            <person name="Barrangou R."/>
            <person name="Klaenhammer T.R."/>
            <person name="Caufield P.W."/>
            <person name="Cui Y."/>
            <person name="Zhang H."/>
            <person name="O'Toole P.W."/>
        </authorList>
    </citation>
    <scope>NUCLEOTIDE SEQUENCE [LARGE SCALE GENOMIC DNA]</scope>
    <source>
        <strain evidence="1 2">DSM 21775</strain>
    </source>
</reference>
<evidence type="ECO:0000313" key="1">
    <source>
        <dbReference type="EMBL" id="KRN02164.1"/>
    </source>
</evidence>
<keyword evidence="2" id="KW-1185">Reference proteome</keyword>
<gene>
    <name evidence="1" type="ORF">FD13_GL000304</name>
</gene>
<accession>A0A0R2DQJ8</accession>
<dbReference type="AlphaFoldDB" id="A0A0R2DQJ8"/>
<organism evidence="1 2">
    <name type="scientific">Levilactobacillus senmaizukei DSM 21775 = NBRC 103853</name>
    <dbReference type="NCBI Taxonomy" id="1423803"/>
    <lineage>
        <taxon>Bacteria</taxon>
        <taxon>Bacillati</taxon>
        <taxon>Bacillota</taxon>
        <taxon>Bacilli</taxon>
        <taxon>Lactobacillales</taxon>
        <taxon>Lactobacillaceae</taxon>
        <taxon>Levilactobacillus</taxon>
    </lineage>
</organism>
<comment type="caution">
    <text evidence="1">The sequence shown here is derived from an EMBL/GenBank/DDBJ whole genome shotgun (WGS) entry which is preliminary data.</text>
</comment>
<evidence type="ECO:0000313" key="2">
    <source>
        <dbReference type="Proteomes" id="UP000051589"/>
    </source>
</evidence>
<dbReference type="STRING" id="1423803.FD13_GL000304"/>
<name>A0A0R2DQJ8_9LACO</name>
<sequence length="196" mass="22297">MAAKNVLDAKQVKRTISYKNKDGEDVTKEITLNQPNYETVLDVNDMQQRSGGFRDFGSVYETLMKEVLVNPRMDYKFINESVEKNKDDKGTIEFEDRDGGTVKLNVIFPSAREATNIIFNIQTADGSANLKELLGTLNDDVFRDDKGHKITWAYWDEHGGGYNALPEANKFLLDALVHTGFWTMMQEANSFLQERA</sequence>
<dbReference type="EMBL" id="AYZH01000010">
    <property type="protein sequence ID" value="KRN02164.1"/>
    <property type="molecule type" value="Genomic_DNA"/>
</dbReference>
<dbReference type="RefSeq" id="WP_061776553.1">
    <property type="nucleotide sequence ID" value="NZ_AYZH01000010.1"/>
</dbReference>
<dbReference type="Proteomes" id="UP000051589">
    <property type="component" value="Unassembled WGS sequence"/>
</dbReference>
<dbReference type="OrthoDB" id="2289486at2"/>
<proteinExistence type="predicted"/>
<dbReference type="PATRIC" id="fig|1423803.3.peg.299"/>
<protein>
    <submittedName>
        <fullName evidence="1">Uncharacterized protein</fullName>
    </submittedName>
</protein>